<reference evidence="1 2" key="1">
    <citation type="submission" date="2015-10" db="EMBL/GenBank/DDBJ databases">
        <title>Full genome of DAOMC 229536 Phialocephala scopiformis, a fungal endophyte of spruce producing the potent anti-insectan compound rugulosin.</title>
        <authorList>
            <consortium name="DOE Joint Genome Institute"/>
            <person name="Walker A.K."/>
            <person name="Frasz S.L."/>
            <person name="Seifert K.A."/>
            <person name="Miller J.D."/>
            <person name="Mondo S.J."/>
            <person name="Labutti K."/>
            <person name="Lipzen A."/>
            <person name="Dockter R."/>
            <person name="Kennedy M."/>
            <person name="Grigoriev I.V."/>
            <person name="Spatafora J.W."/>
        </authorList>
    </citation>
    <scope>NUCLEOTIDE SEQUENCE [LARGE SCALE GENOMIC DNA]</scope>
    <source>
        <strain evidence="1 2">CBS 120377</strain>
    </source>
</reference>
<sequence length="149" mass="16934">MTIPNRRSTLQTFSMSARAFVAFVLASRSYCHPAVVYTTKMLRVLLLSRAYEPEPHFTLVGGAFGASHCRDNITAKGAVDLGSACRNPRCTHSGIRLKSKASRRHLELRVVHHDKFMMNILRFNFFMYQLITWPDTSVPLTAAQYQEEP</sequence>
<dbReference type="AlphaFoldDB" id="A0A132B2M7"/>
<protein>
    <submittedName>
        <fullName evidence="1">Uncharacterized protein</fullName>
    </submittedName>
</protein>
<dbReference type="KEGG" id="psco:LY89DRAFT_410453"/>
<evidence type="ECO:0000313" key="1">
    <source>
        <dbReference type="EMBL" id="KUJ06503.1"/>
    </source>
</evidence>
<proteinExistence type="predicted"/>
<evidence type="ECO:0000313" key="2">
    <source>
        <dbReference type="Proteomes" id="UP000070700"/>
    </source>
</evidence>
<name>A0A132B2M7_MOLSC</name>
<dbReference type="RefSeq" id="XP_018060858.1">
    <property type="nucleotide sequence ID" value="XM_018207316.1"/>
</dbReference>
<keyword evidence="2" id="KW-1185">Reference proteome</keyword>
<gene>
    <name evidence="1" type="ORF">LY89DRAFT_410453</name>
</gene>
<organism evidence="1 2">
    <name type="scientific">Mollisia scopiformis</name>
    <name type="common">Conifer needle endophyte fungus</name>
    <name type="synonym">Phialocephala scopiformis</name>
    <dbReference type="NCBI Taxonomy" id="149040"/>
    <lineage>
        <taxon>Eukaryota</taxon>
        <taxon>Fungi</taxon>
        <taxon>Dikarya</taxon>
        <taxon>Ascomycota</taxon>
        <taxon>Pezizomycotina</taxon>
        <taxon>Leotiomycetes</taxon>
        <taxon>Helotiales</taxon>
        <taxon>Mollisiaceae</taxon>
        <taxon>Mollisia</taxon>
    </lineage>
</organism>
<dbReference type="Proteomes" id="UP000070700">
    <property type="component" value="Unassembled WGS sequence"/>
</dbReference>
<accession>A0A132B2M7</accession>
<dbReference type="EMBL" id="KQ947446">
    <property type="protein sequence ID" value="KUJ06503.1"/>
    <property type="molecule type" value="Genomic_DNA"/>
</dbReference>
<dbReference type="GeneID" id="28817042"/>
<dbReference type="InParanoid" id="A0A132B2M7"/>